<dbReference type="Pfam" id="PF13374">
    <property type="entry name" value="TPR_10"/>
    <property type="match status" value="1"/>
</dbReference>
<reference evidence="5" key="1">
    <citation type="submission" date="2023-10" db="EMBL/GenBank/DDBJ databases">
        <authorList>
            <person name="Chen Y."/>
            <person name="Shah S."/>
            <person name="Dougan E. K."/>
            <person name="Thang M."/>
            <person name="Chan C."/>
        </authorList>
    </citation>
    <scope>NUCLEOTIDE SEQUENCE [LARGE SCALE GENOMIC DNA]</scope>
</reference>
<keyword evidence="1" id="KW-0677">Repeat</keyword>
<feature type="repeat" description="TPR" evidence="3">
    <location>
        <begin position="352"/>
        <end position="385"/>
    </location>
</feature>
<dbReference type="Gene3D" id="1.25.40.10">
    <property type="entry name" value="Tetratricopeptide repeat domain"/>
    <property type="match status" value="1"/>
</dbReference>
<evidence type="ECO:0000256" key="2">
    <source>
        <dbReference type="ARBA" id="ARBA00022803"/>
    </source>
</evidence>
<evidence type="ECO:0000313" key="6">
    <source>
        <dbReference type="Proteomes" id="UP001189429"/>
    </source>
</evidence>
<gene>
    <name evidence="5" type="ORF">PCOR1329_LOCUS51173</name>
</gene>
<dbReference type="InterPro" id="IPR019734">
    <property type="entry name" value="TPR_rpt"/>
</dbReference>
<feature type="compositionally biased region" description="Basic and acidic residues" evidence="4">
    <location>
        <begin position="430"/>
        <end position="444"/>
    </location>
</feature>
<evidence type="ECO:0000313" key="5">
    <source>
        <dbReference type="EMBL" id="CAK0862857.1"/>
    </source>
</evidence>
<evidence type="ECO:0000256" key="1">
    <source>
        <dbReference type="ARBA" id="ARBA00022737"/>
    </source>
</evidence>
<dbReference type="SUPFAM" id="SSF48452">
    <property type="entry name" value="TPR-like"/>
    <property type="match status" value="1"/>
</dbReference>
<proteinExistence type="predicted"/>
<dbReference type="Proteomes" id="UP001189429">
    <property type="component" value="Unassembled WGS sequence"/>
</dbReference>
<comment type="caution">
    <text evidence="5">The sequence shown here is derived from an EMBL/GenBank/DDBJ whole genome shotgun (WGS) entry which is preliminary data.</text>
</comment>
<keyword evidence="6" id="KW-1185">Reference proteome</keyword>
<feature type="non-terminal residue" evidence="5">
    <location>
        <position position="504"/>
    </location>
</feature>
<accession>A0ABN9US46</accession>
<dbReference type="InterPro" id="IPR011990">
    <property type="entry name" value="TPR-like_helical_dom_sf"/>
</dbReference>
<dbReference type="EMBL" id="CAUYUJ010016203">
    <property type="protein sequence ID" value="CAK0862857.1"/>
    <property type="molecule type" value="Genomic_DNA"/>
</dbReference>
<feature type="compositionally biased region" description="Basic and acidic residues" evidence="4">
    <location>
        <begin position="461"/>
        <end position="475"/>
    </location>
</feature>
<keyword evidence="2 3" id="KW-0802">TPR repeat</keyword>
<feature type="region of interest" description="Disordered" evidence="4">
    <location>
        <begin position="401"/>
        <end position="504"/>
    </location>
</feature>
<dbReference type="PROSITE" id="PS50005">
    <property type="entry name" value="TPR"/>
    <property type="match status" value="1"/>
</dbReference>
<dbReference type="PANTHER" id="PTHR45641">
    <property type="entry name" value="TETRATRICOPEPTIDE REPEAT PROTEIN (AFU_ORTHOLOGUE AFUA_6G03870)"/>
    <property type="match status" value="1"/>
</dbReference>
<dbReference type="SMART" id="SM00028">
    <property type="entry name" value="TPR"/>
    <property type="match status" value="3"/>
</dbReference>
<sequence length="504" mass="54303">MVAMMSPWRDPKYLKRVWCDFEMYTATTSEEPVDIKIAMPPGEAEDFRSALVDGGVAEMWSALAKVKIEDAEASVAEDRQQILALIEKGPGFHRLNSTVAEKVQEWLVQACEGHLQQRAADGVSRRSLGLARLGAGVGDLLVQVGLPDRAQWALDTALRIREETDTLCTAEGASLLRTLGVKEAQGAAAVADPRLRQERLESALGRLQEARRIRCETGTENTPDGARLESNIGNVKLKLNDAAGAEQAFSEALRIREETATLHTSEGALLEVNLGNVKLARDPEAALQHYETARDIYVEQGTLATPDGARVLYNIGRAYEEGPRDHDSALQAFEEARRILEKTATLQTADGVNVLVNLGAAHKKAGNADAALGAFEDAMRIREALGTASAEDGLQLASEIRALKGPTGSREKRRQGAAPSSLQPPPGDAGDERRRLGRSRRGEDEAGLTPPSLQPLAEGAADERRRPLRSRRGEEEAGPASARGPAAPAEGPRARAVRVAARAR</sequence>
<dbReference type="Pfam" id="PF13424">
    <property type="entry name" value="TPR_12"/>
    <property type="match status" value="1"/>
</dbReference>
<name>A0ABN9US46_9DINO</name>
<feature type="compositionally biased region" description="Low complexity" evidence="4">
    <location>
        <begin position="478"/>
        <end position="491"/>
    </location>
</feature>
<protein>
    <submittedName>
        <fullName evidence="5">Uncharacterized protein</fullName>
    </submittedName>
</protein>
<organism evidence="5 6">
    <name type="scientific">Prorocentrum cordatum</name>
    <dbReference type="NCBI Taxonomy" id="2364126"/>
    <lineage>
        <taxon>Eukaryota</taxon>
        <taxon>Sar</taxon>
        <taxon>Alveolata</taxon>
        <taxon>Dinophyceae</taxon>
        <taxon>Prorocentrales</taxon>
        <taxon>Prorocentraceae</taxon>
        <taxon>Prorocentrum</taxon>
    </lineage>
</organism>
<evidence type="ECO:0000256" key="3">
    <source>
        <dbReference type="PROSITE-ProRule" id="PRU00339"/>
    </source>
</evidence>
<dbReference type="PANTHER" id="PTHR45641:SF19">
    <property type="entry name" value="NEPHROCYSTIN-3"/>
    <property type="match status" value="1"/>
</dbReference>
<evidence type="ECO:0000256" key="4">
    <source>
        <dbReference type="SAM" id="MobiDB-lite"/>
    </source>
</evidence>